<dbReference type="HOGENOM" id="CLU_3385823_0_0_1"/>
<evidence type="ECO:0000313" key="1">
    <source>
        <dbReference type="EMBL" id="CAK89940.1"/>
    </source>
</evidence>
<dbReference type="Proteomes" id="UP000000600">
    <property type="component" value="Unassembled WGS sequence"/>
</dbReference>
<protein>
    <submittedName>
        <fullName evidence="1">Uncharacterized protein</fullName>
    </submittedName>
</protein>
<keyword evidence="2" id="KW-1185">Reference proteome</keyword>
<proteinExistence type="predicted"/>
<sequence length="33" mass="3750">MSNTCLNSHFIQSVLFLLSESDCSSTFLVLYSY</sequence>
<gene>
    <name evidence="1" type="ORF">GSPATT00023113001</name>
</gene>
<evidence type="ECO:0000313" key="2">
    <source>
        <dbReference type="Proteomes" id="UP000000600"/>
    </source>
</evidence>
<dbReference type="RefSeq" id="XP_052287162.1">
    <property type="nucleotide sequence ID" value="XM_052431186.1"/>
</dbReference>
<organism evidence="1 2">
    <name type="scientific">Paramecium tetraurelia</name>
    <dbReference type="NCBI Taxonomy" id="5888"/>
    <lineage>
        <taxon>Eukaryota</taxon>
        <taxon>Sar</taxon>
        <taxon>Alveolata</taxon>
        <taxon>Ciliophora</taxon>
        <taxon>Intramacronucleata</taxon>
        <taxon>Oligohymenophorea</taxon>
        <taxon>Peniculida</taxon>
        <taxon>Parameciidae</taxon>
        <taxon>Paramecium</taxon>
    </lineage>
</organism>
<name>A0E3S3_PARTE</name>
<dbReference type="InParanoid" id="A0E3S3"/>
<reference evidence="1 2" key="1">
    <citation type="journal article" date="2006" name="Nature">
        <title>Global trends of whole-genome duplications revealed by the ciliate Paramecium tetraurelia.</title>
        <authorList>
            <consortium name="Genoscope"/>
            <person name="Aury J.-M."/>
            <person name="Jaillon O."/>
            <person name="Duret L."/>
            <person name="Noel B."/>
            <person name="Jubin C."/>
            <person name="Porcel B.M."/>
            <person name="Segurens B."/>
            <person name="Daubin V."/>
            <person name="Anthouard V."/>
            <person name="Aiach N."/>
            <person name="Arnaiz O."/>
            <person name="Billaut A."/>
            <person name="Beisson J."/>
            <person name="Blanc I."/>
            <person name="Bouhouche K."/>
            <person name="Camara F."/>
            <person name="Duharcourt S."/>
            <person name="Guigo R."/>
            <person name="Gogendeau D."/>
            <person name="Katinka M."/>
            <person name="Keller A.-M."/>
            <person name="Kissmehl R."/>
            <person name="Klotz C."/>
            <person name="Koll F."/>
            <person name="Le Moue A."/>
            <person name="Lepere C."/>
            <person name="Malinsky S."/>
            <person name="Nowacki M."/>
            <person name="Nowak J.K."/>
            <person name="Plattner H."/>
            <person name="Poulain J."/>
            <person name="Ruiz F."/>
            <person name="Serrano V."/>
            <person name="Zagulski M."/>
            <person name="Dessen P."/>
            <person name="Betermier M."/>
            <person name="Weissenbach J."/>
            <person name="Scarpelli C."/>
            <person name="Schachter V."/>
            <person name="Sperling L."/>
            <person name="Meyer E."/>
            <person name="Cohen J."/>
            <person name="Wincker P."/>
        </authorList>
    </citation>
    <scope>NUCLEOTIDE SEQUENCE [LARGE SCALE GENOMIC DNA]</scope>
    <source>
        <strain evidence="1 2">Stock d4-2</strain>
    </source>
</reference>
<accession>A0E3S3</accession>
<dbReference type="AlphaFoldDB" id="A0E3S3"/>
<dbReference type="EMBL" id="CT868657">
    <property type="protein sequence ID" value="CAK89940.1"/>
    <property type="molecule type" value="Genomic_DNA"/>
</dbReference>
<dbReference type="GeneID" id="76803722"/>